<comment type="pathway">
    <text evidence="10">Lipid metabolism; phospholipid metabolism.</text>
</comment>
<dbReference type="AlphaFoldDB" id="A0A1H1Z1G5"/>
<keyword evidence="11" id="KW-0012">Acyltransferase</keyword>
<evidence type="ECO:0000256" key="6">
    <source>
        <dbReference type="ARBA" id="ARBA00023098"/>
    </source>
</evidence>
<evidence type="ECO:0000256" key="3">
    <source>
        <dbReference type="ARBA" id="ARBA00022679"/>
    </source>
</evidence>
<evidence type="ECO:0000256" key="1">
    <source>
        <dbReference type="ARBA" id="ARBA00022475"/>
    </source>
</evidence>
<feature type="transmembrane region" description="Helical" evidence="10">
    <location>
        <begin position="108"/>
        <end position="132"/>
    </location>
</feature>
<evidence type="ECO:0000256" key="9">
    <source>
        <dbReference type="ARBA" id="ARBA00023264"/>
    </source>
</evidence>
<dbReference type="GO" id="GO:0005886">
    <property type="term" value="C:plasma membrane"/>
    <property type="evidence" value="ECO:0007669"/>
    <property type="project" value="UniProtKB-SubCell"/>
</dbReference>
<comment type="function">
    <text evidence="10">Catalyzes the transfer of an acyl group from acyl-phosphate (acyl-PO(4)) to glycerol-3-phosphate (G3P) to form lysophosphatidic acid (LPA). This enzyme utilizes acyl-phosphate as fatty acyl donor, but not acyl-CoA or acyl-ACP.</text>
</comment>
<keyword evidence="9 10" id="KW-1208">Phospholipid metabolism</keyword>
<dbReference type="NCBIfam" id="TIGR00023">
    <property type="entry name" value="glycerol-3-phosphate 1-O-acyltransferase PlsY"/>
    <property type="match status" value="1"/>
</dbReference>
<dbReference type="STRING" id="487184.SAMN05216421_3348"/>
<evidence type="ECO:0000256" key="2">
    <source>
        <dbReference type="ARBA" id="ARBA00022516"/>
    </source>
</evidence>
<sequence length="194" mass="20835">MPAKFVILLCIAYLLGSVSFAVLLSRLGRLPDPRYSGSGNPGASNMLRLGHRQLALATLVGDWSKGAAAVWIAARVGLSPPQQGWVALAAIIGHILPIFHQFRGGKGVATAGGALMLLSWPATLIAAVLWLAVFLIKRIASLASLAACAGLLPWFAWRHPQLLLPILLMVSLILLRHRLNIGRLLSGTENDFRR</sequence>
<evidence type="ECO:0000313" key="11">
    <source>
        <dbReference type="EMBL" id="SDT27574.1"/>
    </source>
</evidence>
<comment type="subcellular location">
    <subcellularLocation>
        <location evidence="10">Cell membrane</location>
        <topology evidence="10">Multi-pass membrane protein</topology>
    </subcellularLocation>
</comment>
<feature type="transmembrane region" description="Helical" evidence="10">
    <location>
        <begin position="162"/>
        <end position="179"/>
    </location>
</feature>
<comment type="subunit">
    <text evidence="10">Probably interacts with PlsX.</text>
</comment>
<comment type="catalytic activity">
    <reaction evidence="10">
        <text>an acyl phosphate + sn-glycerol 3-phosphate = a 1-acyl-sn-glycero-3-phosphate + phosphate</text>
        <dbReference type="Rhea" id="RHEA:34075"/>
        <dbReference type="ChEBI" id="CHEBI:43474"/>
        <dbReference type="ChEBI" id="CHEBI:57597"/>
        <dbReference type="ChEBI" id="CHEBI:57970"/>
        <dbReference type="ChEBI" id="CHEBI:59918"/>
        <dbReference type="EC" id="2.3.1.275"/>
    </reaction>
</comment>
<keyword evidence="12" id="KW-1185">Reference proteome</keyword>
<dbReference type="EC" id="2.3.1.275" evidence="10"/>
<dbReference type="Proteomes" id="UP000243207">
    <property type="component" value="Chromosome I"/>
</dbReference>
<dbReference type="OrthoDB" id="9777124at2"/>
<evidence type="ECO:0000256" key="4">
    <source>
        <dbReference type="ARBA" id="ARBA00022692"/>
    </source>
</evidence>
<name>A0A1H1Z1G5_9GAMM</name>
<comment type="caution">
    <text evidence="10">Lacks conserved residue(s) required for the propagation of feature annotation.</text>
</comment>
<evidence type="ECO:0000256" key="7">
    <source>
        <dbReference type="ARBA" id="ARBA00023136"/>
    </source>
</evidence>
<evidence type="ECO:0000256" key="8">
    <source>
        <dbReference type="ARBA" id="ARBA00023209"/>
    </source>
</evidence>
<keyword evidence="6 10" id="KW-0443">Lipid metabolism</keyword>
<dbReference type="HAMAP" id="MF_01043">
    <property type="entry name" value="PlsY"/>
    <property type="match status" value="1"/>
</dbReference>
<evidence type="ECO:0000313" key="12">
    <source>
        <dbReference type="Proteomes" id="UP000243207"/>
    </source>
</evidence>
<reference evidence="12" key="1">
    <citation type="submission" date="2016-10" db="EMBL/GenBank/DDBJ databases">
        <authorList>
            <person name="Varghese N."/>
            <person name="Submissions S."/>
        </authorList>
    </citation>
    <scope>NUCLEOTIDE SEQUENCE [LARGE SCALE GENOMIC DNA]</scope>
    <source>
        <strain evidence="12">NRRL B-51270</strain>
    </source>
</reference>
<evidence type="ECO:0000256" key="5">
    <source>
        <dbReference type="ARBA" id="ARBA00022989"/>
    </source>
</evidence>
<dbReference type="InterPro" id="IPR003811">
    <property type="entry name" value="G3P_acylTferase_PlsY"/>
</dbReference>
<comment type="similarity">
    <text evidence="10">Belongs to the PlsY family.</text>
</comment>
<dbReference type="UniPathway" id="UPA00085"/>
<evidence type="ECO:0000256" key="10">
    <source>
        <dbReference type="HAMAP-Rule" id="MF_01043"/>
    </source>
</evidence>
<dbReference type="RefSeq" id="WP_093397171.1">
    <property type="nucleotide sequence ID" value="NZ_LT629736.1"/>
</dbReference>
<dbReference type="PANTHER" id="PTHR30309:SF0">
    <property type="entry name" value="GLYCEROL-3-PHOSPHATE ACYLTRANSFERASE-RELATED"/>
    <property type="match status" value="1"/>
</dbReference>
<gene>
    <name evidence="10" type="primary">plsY</name>
    <name evidence="11" type="ORF">SAMN05216421_3348</name>
</gene>
<keyword evidence="8 10" id="KW-0594">Phospholipid biosynthesis</keyword>
<dbReference type="GO" id="GO:0043772">
    <property type="term" value="F:acyl-phosphate glycerol-3-phosphate acyltransferase activity"/>
    <property type="evidence" value="ECO:0007669"/>
    <property type="project" value="UniProtKB-UniRule"/>
</dbReference>
<proteinExistence type="inferred from homology"/>
<keyword evidence="5 10" id="KW-1133">Transmembrane helix</keyword>
<keyword evidence="3 10" id="KW-0808">Transferase</keyword>
<keyword evidence="7 10" id="KW-0472">Membrane</keyword>
<protein>
    <recommendedName>
        <fullName evidence="10">Glycerol-3-phosphate acyltransferase</fullName>
    </recommendedName>
    <alternativeName>
        <fullName evidence="10">Acyl-PO4 G3P acyltransferase</fullName>
    </alternativeName>
    <alternativeName>
        <fullName evidence="10">Acyl-phosphate--glycerol-3-phosphate acyltransferase</fullName>
    </alternativeName>
    <alternativeName>
        <fullName evidence="10">G3P acyltransferase</fullName>
        <shortName evidence="10">GPAT</shortName>
        <ecNumber evidence="10">2.3.1.275</ecNumber>
    </alternativeName>
    <alternativeName>
        <fullName evidence="10">Lysophosphatidic acid synthase</fullName>
        <shortName evidence="10">LPA synthase</shortName>
    </alternativeName>
</protein>
<dbReference type="Pfam" id="PF02660">
    <property type="entry name" value="G3P_acyltransf"/>
    <property type="match status" value="1"/>
</dbReference>
<dbReference type="EMBL" id="LT629736">
    <property type="protein sequence ID" value="SDT27574.1"/>
    <property type="molecule type" value="Genomic_DNA"/>
</dbReference>
<accession>A0A1H1Z1G5</accession>
<keyword evidence="4 10" id="KW-0812">Transmembrane</keyword>
<organism evidence="11 12">
    <name type="scientific">Halopseudomonas xinjiangensis</name>
    <dbReference type="NCBI Taxonomy" id="487184"/>
    <lineage>
        <taxon>Bacteria</taxon>
        <taxon>Pseudomonadati</taxon>
        <taxon>Pseudomonadota</taxon>
        <taxon>Gammaproteobacteria</taxon>
        <taxon>Pseudomonadales</taxon>
        <taxon>Pseudomonadaceae</taxon>
        <taxon>Halopseudomonas</taxon>
    </lineage>
</organism>
<dbReference type="GO" id="GO:0008654">
    <property type="term" value="P:phospholipid biosynthetic process"/>
    <property type="evidence" value="ECO:0007669"/>
    <property type="project" value="UniProtKB-UniRule"/>
</dbReference>
<dbReference type="SMART" id="SM01207">
    <property type="entry name" value="G3P_acyltransf"/>
    <property type="match status" value="1"/>
</dbReference>
<dbReference type="PANTHER" id="PTHR30309">
    <property type="entry name" value="INNER MEMBRANE PROTEIN YGIH"/>
    <property type="match status" value="1"/>
</dbReference>
<keyword evidence="2 10" id="KW-0444">Lipid biosynthesis</keyword>
<feature type="transmembrane region" description="Helical" evidence="10">
    <location>
        <begin position="85"/>
        <end position="102"/>
    </location>
</feature>
<keyword evidence="1 10" id="KW-1003">Cell membrane</keyword>